<reference evidence="1" key="1">
    <citation type="submission" date="2004-02" db="EMBL/GenBank/DDBJ databases">
        <title>The genome sequence of the enterobacterial phytopathogen Erwinia carotovora subsp. atroseptica SCRI1043 and functional genomic identification of novel virulence factors.</title>
        <authorList>
            <person name="Bell K.S."/>
            <person name="Sebaihia M."/>
            <person name="Pritchard L."/>
            <person name="Holden M."/>
            <person name="Hyman L.J."/>
            <person name="Holeva M.C."/>
            <person name="Thomson N.R."/>
            <person name="Bentley S.D."/>
            <person name="Churcher C."/>
            <person name="Mungall K."/>
            <person name="Atkin R."/>
            <person name="Bason N."/>
            <person name="Brooks K."/>
            <person name="Chillingworth T."/>
            <person name="Clark K."/>
            <person name="Doggett J."/>
            <person name="Fraser A."/>
            <person name="Hance Z."/>
            <person name="Hauser H."/>
            <person name="Jagels K."/>
            <person name="Moule S."/>
            <person name="Norbertczak H."/>
            <person name="Ormond D."/>
            <person name="Price C."/>
            <person name="Quail M.A."/>
            <person name="Sanders M."/>
            <person name="Walker D."/>
            <person name="Whitehead S."/>
            <person name="Salmond G.P.C."/>
            <person name="Birch P.R.J."/>
            <person name="Barrell B.G."/>
            <person name="Parkhill J."/>
            <person name="Toth I.K."/>
        </authorList>
    </citation>
    <scope>NUCLEOTIDE SEQUENCE</scope>
    <source>
        <strain evidence="1">SCRI1043</strain>
    </source>
</reference>
<proteinExistence type="predicted"/>
<evidence type="ECO:0000313" key="1">
    <source>
        <dbReference type="EMBL" id="CAG74731.1"/>
    </source>
</evidence>
<dbReference type="EMBL" id="BX950851">
    <property type="protein sequence ID" value="CAG74731.1"/>
    <property type="molecule type" value="Genomic_DNA"/>
</dbReference>
<gene>
    <name evidence="1" type="ordered locus">ECA1828</name>
</gene>
<dbReference type="HOGENOM" id="CLU_2634901_0_0_6"/>
<dbReference type="AlphaFoldDB" id="Q6D660"/>
<dbReference type="eggNOG" id="ENOG5032M7Q">
    <property type="taxonomic scope" value="Bacteria"/>
</dbReference>
<name>Q6D660_PECAS</name>
<accession>Q6D660</accession>
<evidence type="ECO:0000313" key="2">
    <source>
        <dbReference type="Proteomes" id="UP000007966"/>
    </source>
</evidence>
<sequence>MMRYREGNAMLGFLRRTLSLHGARSFHALSRNNGQQPPHPQTAVPTETAVHARCSESEYCFFNHAAMLPFDQLDECCYSNDRQEKASSSHDS</sequence>
<organism evidence="1 2">
    <name type="scientific">Pectobacterium atrosepticum (strain SCRI 1043 / ATCC BAA-672)</name>
    <name type="common">Erwinia carotovora subsp. atroseptica</name>
    <dbReference type="NCBI Taxonomy" id="218491"/>
    <lineage>
        <taxon>Bacteria</taxon>
        <taxon>Pseudomonadati</taxon>
        <taxon>Pseudomonadota</taxon>
        <taxon>Gammaproteobacteria</taxon>
        <taxon>Enterobacterales</taxon>
        <taxon>Pectobacteriaceae</taxon>
        <taxon>Pectobacterium</taxon>
    </lineage>
</organism>
<dbReference type="KEGG" id="eca:ECA1828"/>
<dbReference type="Proteomes" id="UP000007966">
    <property type="component" value="Chromosome"/>
</dbReference>
<protein>
    <submittedName>
        <fullName evidence="1">Uncharacterized protein</fullName>
    </submittedName>
</protein>
<keyword evidence="2" id="KW-1185">Reference proteome</keyword>